<keyword evidence="4" id="KW-1185">Reference proteome</keyword>
<organism evidence="3 4">
    <name type="scientific">Helianthus annuus</name>
    <name type="common">Common sunflower</name>
    <dbReference type="NCBI Taxonomy" id="4232"/>
    <lineage>
        <taxon>Eukaryota</taxon>
        <taxon>Viridiplantae</taxon>
        <taxon>Streptophyta</taxon>
        <taxon>Embryophyta</taxon>
        <taxon>Tracheophyta</taxon>
        <taxon>Spermatophyta</taxon>
        <taxon>Magnoliopsida</taxon>
        <taxon>eudicotyledons</taxon>
        <taxon>Gunneridae</taxon>
        <taxon>Pentapetalae</taxon>
        <taxon>asterids</taxon>
        <taxon>campanulids</taxon>
        <taxon>Asterales</taxon>
        <taxon>Asteraceae</taxon>
        <taxon>Asteroideae</taxon>
        <taxon>Heliantheae alliance</taxon>
        <taxon>Heliantheae</taxon>
        <taxon>Helianthus</taxon>
    </lineage>
</organism>
<name>A0A251RSG4_HELAN</name>
<dbReference type="Gramene" id="mRNA:HanXRQr2_Chr17g0811531">
    <property type="protein sequence ID" value="mRNA:HanXRQr2_Chr17g0811531"/>
    <property type="gene ID" value="HanXRQr2_Chr17g0811531"/>
</dbReference>
<reference evidence="2" key="3">
    <citation type="submission" date="2020-06" db="EMBL/GenBank/DDBJ databases">
        <title>Helianthus annuus Genome sequencing and assembly Release 2.</title>
        <authorList>
            <person name="Gouzy J."/>
            <person name="Langlade N."/>
            <person name="Munos S."/>
        </authorList>
    </citation>
    <scope>NUCLEOTIDE SEQUENCE</scope>
    <source>
        <tissue evidence="2">Leaves</tissue>
    </source>
</reference>
<evidence type="ECO:0000313" key="4">
    <source>
        <dbReference type="Proteomes" id="UP000215914"/>
    </source>
</evidence>
<feature type="region of interest" description="Disordered" evidence="1">
    <location>
        <begin position="1"/>
        <end position="33"/>
    </location>
</feature>
<dbReference type="EMBL" id="MNCJ02000332">
    <property type="protein sequence ID" value="KAF5756174.1"/>
    <property type="molecule type" value="Genomic_DNA"/>
</dbReference>
<sequence>MGERTAAHGGGGDEVRRRRRRSQTTETAGSETRTNSLCLGPVVCVSDRWSVRLSGGPCLYPTSHPISGSETKGGSGQI</sequence>
<accession>A0A251RSG4</accession>
<protein>
    <submittedName>
        <fullName evidence="3">Uncharacterized protein</fullName>
    </submittedName>
</protein>
<proteinExistence type="predicted"/>
<dbReference type="EMBL" id="CM007906">
    <property type="protein sequence ID" value="OTF87180.1"/>
    <property type="molecule type" value="Genomic_DNA"/>
</dbReference>
<feature type="compositionally biased region" description="Polar residues" evidence="1">
    <location>
        <begin position="24"/>
        <end position="33"/>
    </location>
</feature>
<evidence type="ECO:0000313" key="2">
    <source>
        <dbReference type="EMBL" id="KAF5756174.1"/>
    </source>
</evidence>
<feature type="region of interest" description="Disordered" evidence="1">
    <location>
        <begin position="58"/>
        <end position="78"/>
    </location>
</feature>
<reference evidence="2 4" key="1">
    <citation type="journal article" date="2017" name="Nature">
        <title>The sunflower genome provides insights into oil metabolism, flowering and Asterid evolution.</title>
        <authorList>
            <person name="Badouin H."/>
            <person name="Gouzy J."/>
            <person name="Grassa C.J."/>
            <person name="Murat F."/>
            <person name="Staton S.E."/>
            <person name="Cottret L."/>
            <person name="Lelandais-Briere C."/>
            <person name="Owens G.L."/>
            <person name="Carrere S."/>
            <person name="Mayjonade B."/>
            <person name="Legrand L."/>
            <person name="Gill N."/>
            <person name="Kane N.C."/>
            <person name="Bowers J.E."/>
            <person name="Hubner S."/>
            <person name="Bellec A."/>
            <person name="Berard A."/>
            <person name="Berges H."/>
            <person name="Blanchet N."/>
            <person name="Boniface M.C."/>
            <person name="Brunel D."/>
            <person name="Catrice O."/>
            <person name="Chaidir N."/>
            <person name="Claudel C."/>
            <person name="Donnadieu C."/>
            <person name="Faraut T."/>
            <person name="Fievet G."/>
            <person name="Helmstetter N."/>
            <person name="King M."/>
            <person name="Knapp S.J."/>
            <person name="Lai Z."/>
            <person name="Le Paslier M.C."/>
            <person name="Lippi Y."/>
            <person name="Lorenzon L."/>
            <person name="Mandel J.R."/>
            <person name="Marage G."/>
            <person name="Marchand G."/>
            <person name="Marquand E."/>
            <person name="Bret-Mestries E."/>
            <person name="Morien E."/>
            <person name="Nambeesan S."/>
            <person name="Nguyen T."/>
            <person name="Pegot-Espagnet P."/>
            <person name="Pouilly N."/>
            <person name="Raftis F."/>
            <person name="Sallet E."/>
            <person name="Schiex T."/>
            <person name="Thomas J."/>
            <person name="Vandecasteele C."/>
            <person name="Vares D."/>
            <person name="Vear F."/>
            <person name="Vautrin S."/>
            <person name="Crespi M."/>
            <person name="Mangin B."/>
            <person name="Burke J.M."/>
            <person name="Salse J."/>
            <person name="Munos S."/>
            <person name="Vincourt P."/>
            <person name="Rieseberg L.H."/>
            <person name="Langlade N.B."/>
        </authorList>
    </citation>
    <scope>NUCLEOTIDE SEQUENCE [LARGE SCALE GENOMIC DNA]</scope>
    <source>
        <strain evidence="4">cv. SF193</strain>
        <tissue evidence="2">Leaves</tissue>
    </source>
</reference>
<dbReference type="AlphaFoldDB" id="A0A251RSG4"/>
<evidence type="ECO:0000256" key="1">
    <source>
        <dbReference type="SAM" id="MobiDB-lite"/>
    </source>
</evidence>
<feature type="compositionally biased region" description="Basic and acidic residues" evidence="1">
    <location>
        <begin position="1"/>
        <end position="16"/>
    </location>
</feature>
<dbReference type="Proteomes" id="UP000215914">
    <property type="component" value="Chromosome 17"/>
</dbReference>
<dbReference type="InParanoid" id="A0A251RSG4"/>
<gene>
    <name evidence="3" type="ORF">HannXRQ_Chr17g0558951</name>
    <name evidence="2" type="ORF">HanXRQr2_Chr17g0811531</name>
</gene>
<evidence type="ECO:0000313" key="3">
    <source>
        <dbReference type="EMBL" id="OTF87180.1"/>
    </source>
</evidence>
<reference evidence="3" key="2">
    <citation type="submission" date="2017-02" db="EMBL/GenBank/DDBJ databases">
        <title>Sunflower complete genome.</title>
        <authorList>
            <person name="Langlade N."/>
            <person name="Munos S."/>
        </authorList>
    </citation>
    <scope>NUCLEOTIDE SEQUENCE [LARGE SCALE GENOMIC DNA]</scope>
    <source>
        <tissue evidence="3">Leaves</tissue>
    </source>
</reference>